<dbReference type="HOGENOM" id="CLU_182489_0_0_1"/>
<dbReference type="KEGG" id="crq:GCK72_006956"/>
<dbReference type="GeneID" id="9812038"/>
<evidence type="ECO:0000313" key="1">
    <source>
        <dbReference type="EMBL" id="EFO92531.1"/>
    </source>
</evidence>
<evidence type="ECO:0000313" key="2">
    <source>
        <dbReference type="Proteomes" id="UP000008281"/>
    </source>
</evidence>
<dbReference type="Proteomes" id="UP000008281">
    <property type="component" value="Unassembled WGS sequence"/>
</dbReference>
<dbReference type="EMBL" id="DS268590">
    <property type="protein sequence ID" value="EFO92531.1"/>
    <property type="molecule type" value="Genomic_DNA"/>
</dbReference>
<organism evidence="2">
    <name type="scientific">Caenorhabditis remanei</name>
    <name type="common">Caenorhabditis vulgaris</name>
    <dbReference type="NCBI Taxonomy" id="31234"/>
    <lineage>
        <taxon>Eukaryota</taxon>
        <taxon>Metazoa</taxon>
        <taxon>Ecdysozoa</taxon>
        <taxon>Nematoda</taxon>
        <taxon>Chromadorea</taxon>
        <taxon>Rhabditida</taxon>
        <taxon>Rhabditina</taxon>
        <taxon>Rhabditomorpha</taxon>
        <taxon>Rhabditoidea</taxon>
        <taxon>Rhabditidae</taxon>
        <taxon>Peloderinae</taxon>
        <taxon>Caenorhabditis</taxon>
    </lineage>
</organism>
<reference evidence="1" key="1">
    <citation type="submission" date="2007-07" db="EMBL/GenBank/DDBJ databases">
        <title>PCAP assembly of the Caenorhabditis remanei genome.</title>
        <authorList>
            <consortium name="The Caenorhabditis remanei Sequencing Consortium"/>
            <person name="Wilson R.K."/>
        </authorList>
    </citation>
    <scope>NUCLEOTIDE SEQUENCE [LARGE SCALE GENOMIC DNA]</scope>
    <source>
        <strain evidence="1">PB4641</strain>
    </source>
</reference>
<keyword evidence="2" id="KW-1185">Reference proteome</keyword>
<name>E3NBW6_CAERE</name>
<proteinExistence type="predicted"/>
<protein>
    <submittedName>
        <fullName evidence="1">Uncharacterized protein</fullName>
    </submittedName>
</protein>
<sequence length="98" mass="11696">MSSTARPYWTPKTKNFKGFVRDRSDKFNFDNFWLSEIRRSGQSEKSRVSCNNFSNDKLIRFDNNRIHRNEDWTSTGATRGRSEESHTRLVCLMRKIDE</sequence>
<dbReference type="RefSeq" id="XP_003094096.2">
    <property type="nucleotide sequence ID" value="XM_003094048.2"/>
</dbReference>
<dbReference type="AlphaFoldDB" id="E3NBW6"/>
<gene>
    <name evidence="1" type="ORF">CRE_14952</name>
</gene>
<dbReference type="CTD" id="9812038"/>
<accession>E3NBW6</accession>
<dbReference type="InParanoid" id="E3NBW6"/>